<keyword evidence="3" id="KW-1185">Reference proteome</keyword>
<protein>
    <submittedName>
        <fullName evidence="2">Uncharacterized protein</fullName>
    </submittedName>
</protein>
<reference evidence="2 3" key="1">
    <citation type="submission" date="2018-07" db="EMBL/GenBank/DDBJ databases">
        <authorList>
            <person name="Zhang Y."/>
            <person name="Wang L."/>
            <person name="Ma S."/>
        </authorList>
    </citation>
    <scope>NUCLEOTIDE SEQUENCE [LARGE SCALE GENOMIC DNA]</scope>
    <source>
        <strain evidence="2 3">4-2</strain>
    </source>
</reference>
<keyword evidence="1" id="KW-0175">Coiled coil</keyword>
<dbReference type="Proteomes" id="UP000273516">
    <property type="component" value="Unassembled WGS sequence"/>
</dbReference>
<accession>A0A3M0M4Y8</accession>
<gene>
    <name evidence="2" type="ORF">C9E81_17630</name>
</gene>
<feature type="coiled-coil region" evidence="1">
    <location>
        <begin position="84"/>
        <end position="111"/>
    </location>
</feature>
<organism evidence="2 3">
    <name type="scientific">Paracoccus alkanivorans</name>
    <dbReference type="NCBI Taxonomy" id="2116655"/>
    <lineage>
        <taxon>Bacteria</taxon>
        <taxon>Pseudomonadati</taxon>
        <taxon>Pseudomonadota</taxon>
        <taxon>Alphaproteobacteria</taxon>
        <taxon>Rhodobacterales</taxon>
        <taxon>Paracoccaceae</taxon>
        <taxon>Paracoccus</taxon>
    </lineage>
</organism>
<comment type="caution">
    <text evidence="2">The sequence shown here is derived from an EMBL/GenBank/DDBJ whole genome shotgun (WGS) entry which is preliminary data.</text>
</comment>
<proteinExistence type="predicted"/>
<dbReference type="EMBL" id="QOKZ01000008">
    <property type="protein sequence ID" value="RMC32862.1"/>
    <property type="molecule type" value="Genomic_DNA"/>
</dbReference>
<evidence type="ECO:0000313" key="3">
    <source>
        <dbReference type="Proteomes" id="UP000273516"/>
    </source>
</evidence>
<sequence length="130" mass="14494">MARGKHGTAPLRRLSFASVLRRAGGVDKNTLKQPYHALLREEIELFLRECAGDARAGRKAKSQDKRPLDLEHYAQMLVASHIVRDEAKRQLADAEAEVQRQREYIAALEVKVAALQPEIVSIVPLDGGRS</sequence>
<dbReference type="AlphaFoldDB" id="A0A3M0M4Y8"/>
<evidence type="ECO:0000313" key="2">
    <source>
        <dbReference type="EMBL" id="RMC32862.1"/>
    </source>
</evidence>
<name>A0A3M0M4Y8_9RHOB</name>
<evidence type="ECO:0000256" key="1">
    <source>
        <dbReference type="SAM" id="Coils"/>
    </source>
</evidence>